<name>A0A858RK58_9BACT</name>
<dbReference type="InterPro" id="IPR032531">
    <property type="entry name" value="DUF4956"/>
</dbReference>
<evidence type="ECO:0000313" key="3">
    <source>
        <dbReference type="Proteomes" id="UP000501812"/>
    </source>
</evidence>
<gene>
    <name evidence="2" type="ORF">HHL09_13940</name>
</gene>
<reference evidence="2 3" key="1">
    <citation type="submission" date="2020-04" db="EMBL/GenBank/DDBJ databases">
        <title>Luteolibacter sp. G-1-1-1 isolated from soil.</title>
        <authorList>
            <person name="Dahal R.H."/>
        </authorList>
    </citation>
    <scope>NUCLEOTIDE SEQUENCE [LARGE SCALE GENOMIC DNA]</scope>
    <source>
        <strain evidence="2 3">G-1-1-1</strain>
    </source>
</reference>
<feature type="transmembrane region" description="Helical" evidence="1">
    <location>
        <begin position="40"/>
        <end position="60"/>
    </location>
</feature>
<keyword evidence="1" id="KW-0472">Membrane</keyword>
<protein>
    <submittedName>
        <fullName evidence="2">DUF4956 domain-containing protein</fullName>
    </submittedName>
</protein>
<feature type="transmembrane region" description="Helical" evidence="1">
    <location>
        <begin position="119"/>
        <end position="136"/>
    </location>
</feature>
<evidence type="ECO:0000256" key="1">
    <source>
        <dbReference type="SAM" id="Phobius"/>
    </source>
</evidence>
<dbReference type="Pfam" id="PF16316">
    <property type="entry name" value="DUF4956"/>
    <property type="match status" value="1"/>
</dbReference>
<organism evidence="2 3">
    <name type="scientific">Luteolibacter luteus</name>
    <dbReference type="NCBI Taxonomy" id="2728835"/>
    <lineage>
        <taxon>Bacteria</taxon>
        <taxon>Pseudomonadati</taxon>
        <taxon>Verrucomicrobiota</taxon>
        <taxon>Verrucomicrobiia</taxon>
        <taxon>Verrucomicrobiales</taxon>
        <taxon>Verrucomicrobiaceae</taxon>
        <taxon>Luteolibacter</taxon>
    </lineage>
</organism>
<dbReference type="Proteomes" id="UP000501812">
    <property type="component" value="Chromosome"/>
</dbReference>
<keyword evidence="1" id="KW-1133">Transmembrane helix</keyword>
<dbReference type="AlphaFoldDB" id="A0A858RK58"/>
<evidence type="ECO:0000313" key="2">
    <source>
        <dbReference type="EMBL" id="QJE96838.1"/>
    </source>
</evidence>
<dbReference type="EMBL" id="CP051774">
    <property type="protein sequence ID" value="QJE96838.1"/>
    <property type="molecule type" value="Genomic_DNA"/>
</dbReference>
<dbReference type="RefSeq" id="WP_169455238.1">
    <property type="nucleotide sequence ID" value="NZ_CP051774.1"/>
</dbReference>
<proteinExistence type="predicted"/>
<accession>A0A858RK58</accession>
<keyword evidence="3" id="KW-1185">Reference proteome</keyword>
<dbReference type="KEGG" id="luo:HHL09_13940"/>
<sequence length="250" mass="27095">MYSFDALFALGSKLLAQAPSPILDGLFKFAPAADGSKSPLEVVVAIGISLALNLLIAVIYRRTYKGTRYSQDYVQTLIMIGVVTTILIMVVANNGAIAFGMFAAFSVIRFRRTLGQSRDLAFVFLAMAIGMVVGAGKYDMAVIITVIVGLAVIVLTKTDAFAPRRASHMLTLRMTSDMDFEKLLEPVFNEFTDRVELVSVSSAQAGMMTELRYGMQLKLGVSTPKLLEALHLVCGNNRVILTPTGNELDA</sequence>
<keyword evidence="1" id="KW-0812">Transmembrane</keyword>